<dbReference type="InterPro" id="IPR007110">
    <property type="entry name" value="Ig-like_dom"/>
</dbReference>
<dbReference type="InterPro" id="IPR013783">
    <property type="entry name" value="Ig-like_fold"/>
</dbReference>
<evidence type="ECO:0000313" key="3">
    <source>
        <dbReference type="Proteomes" id="UP000784294"/>
    </source>
</evidence>
<organism evidence="2 3">
    <name type="scientific">Protopolystoma xenopodis</name>
    <dbReference type="NCBI Taxonomy" id="117903"/>
    <lineage>
        <taxon>Eukaryota</taxon>
        <taxon>Metazoa</taxon>
        <taxon>Spiralia</taxon>
        <taxon>Lophotrochozoa</taxon>
        <taxon>Platyhelminthes</taxon>
        <taxon>Monogenea</taxon>
        <taxon>Polyopisthocotylea</taxon>
        <taxon>Polystomatidea</taxon>
        <taxon>Polystomatidae</taxon>
        <taxon>Protopolystoma</taxon>
    </lineage>
</organism>
<accession>A0A3S5BB57</accession>
<dbReference type="InterPro" id="IPR036179">
    <property type="entry name" value="Ig-like_dom_sf"/>
</dbReference>
<dbReference type="PROSITE" id="PS50835">
    <property type="entry name" value="IG_LIKE"/>
    <property type="match status" value="1"/>
</dbReference>
<dbReference type="SUPFAM" id="SSF48726">
    <property type="entry name" value="Immunoglobulin"/>
    <property type="match status" value="1"/>
</dbReference>
<evidence type="ECO:0000313" key="2">
    <source>
        <dbReference type="EMBL" id="VEL39227.1"/>
    </source>
</evidence>
<dbReference type="Gene3D" id="2.60.40.10">
    <property type="entry name" value="Immunoglobulins"/>
    <property type="match status" value="1"/>
</dbReference>
<dbReference type="EMBL" id="CAAALY010260515">
    <property type="protein sequence ID" value="VEL39227.1"/>
    <property type="molecule type" value="Genomic_DNA"/>
</dbReference>
<comment type="caution">
    <text evidence="2">The sequence shown here is derived from an EMBL/GenBank/DDBJ whole genome shotgun (WGS) entry which is preliminary data.</text>
</comment>
<feature type="domain" description="Ig-like" evidence="1">
    <location>
        <begin position="70"/>
        <end position="131"/>
    </location>
</feature>
<dbReference type="AlphaFoldDB" id="A0A3S5BB57"/>
<gene>
    <name evidence="2" type="ORF">PXEA_LOCUS32667</name>
</gene>
<evidence type="ECO:0000259" key="1">
    <source>
        <dbReference type="PROSITE" id="PS50835"/>
    </source>
</evidence>
<dbReference type="Proteomes" id="UP000784294">
    <property type="component" value="Unassembled WGS sequence"/>
</dbReference>
<protein>
    <recommendedName>
        <fullName evidence="1">Ig-like domain-containing protein</fullName>
    </recommendedName>
</protein>
<sequence>MQTRPLSGEQLDKGLVHRECLFKGRAISEREEDRYEFRCSNLGNLISEARVARYDYRIGIRYPTESPRTNEPFEMICNLTPMPQSPVNFTWTYRNRVIATSPVYAIPRFSSSTTGNYTCTASFEESGQKVALNSILLLNMRRSLEREICT</sequence>
<name>A0A3S5BB57_9PLAT</name>
<proteinExistence type="predicted"/>
<keyword evidence="3" id="KW-1185">Reference proteome</keyword>
<reference evidence="2" key="1">
    <citation type="submission" date="2018-11" db="EMBL/GenBank/DDBJ databases">
        <authorList>
            <consortium name="Pathogen Informatics"/>
        </authorList>
    </citation>
    <scope>NUCLEOTIDE SEQUENCE</scope>
</reference>